<feature type="chain" id="PRO_5025617489" evidence="1">
    <location>
        <begin position="17"/>
        <end position="99"/>
    </location>
</feature>
<feature type="signal peptide" evidence="1">
    <location>
        <begin position="1"/>
        <end position="16"/>
    </location>
</feature>
<accession>A0A6B0U5Y6</accession>
<sequence length="99" mass="11536">MHFVFFVMSSLYYILSTKGPPDAVAGVLCQAHIYIQYINNITCITLYHQNMRKEKSDRFYFYSCCNDIVSRKTQLCFTGLDSVHIQHHISSYRCGRLAL</sequence>
<dbReference type="AlphaFoldDB" id="A0A6B0U5Y6"/>
<dbReference type="EMBL" id="GIFC01005879">
    <property type="protein sequence ID" value="MXU87962.1"/>
    <property type="molecule type" value="Transcribed_RNA"/>
</dbReference>
<proteinExistence type="predicted"/>
<reference evidence="2" key="1">
    <citation type="submission" date="2019-12" db="EMBL/GenBank/DDBJ databases">
        <title>An insight into the sialome of adult female Ixodes ricinus ticks feeding for 6 days.</title>
        <authorList>
            <person name="Perner J."/>
            <person name="Ribeiro J.M.C."/>
        </authorList>
    </citation>
    <scope>NUCLEOTIDE SEQUENCE</scope>
    <source>
        <strain evidence="2">Semi-engorged</strain>
        <tissue evidence="2">Salivary glands</tissue>
    </source>
</reference>
<name>A0A6B0U5Y6_IXORI</name>
<keyword evidence="1" id="KW-0732">Signal</keyword>
<evidence type="ECO:0000256" key="1">
    <source>
        <dbReference type="SAM" id="SignalP"/>
    </source>
</evidence>
<protein>
    <submittedName>
        <fullName evidence="2">Putative secreted protein</fullName>
    </submittedName>
</protein>
<evidence type="ECO:0000313" key="2">
    <source>
        <dbReference type="EMBL" id="MXU87962.1"/>
    </source>
</evidence>
<organism evidence="2">
    <name type="scientific">Ixodes ricinus</name>
    <name type="common">Common tick</name>
    <name type="synonym">Acarus ricinus</name>
    <dbReference type="NCBI Taxonomy" id="34613"/>
    <lineage>
        <taxon>Eukaryota</taxon>
        <taxon>Metazoa</taxon>
        <taxon>Ecdysozoa</taxon>
        <taxon>Arthropoda</taxon>
        <taxon>Chelicerata</taxon>
        <taxon>Arachnida</taxon>
        <taxon>Acari</taxon>
        <taxon>Parasitiformes</taxon>
        <taxon>Ixodida</taxon>
        <taxon>Ixodoidea</taxon>
        <taxon>Ixodidae</taxon>
        <taxon>Ixodinae</taxon>
        <taxon>Ixodes</taxon>
    </lineage>
</organism>